<dbReference type="Gene3D" id="3.30.1890.10">
    <property type="entry name" value="FepE-like"/>
    <property type="match status" value="1"/>
</dbReference>
<evidence type="ECO:0000256" key="1">
    <source>
        <dbReference type="ARBA" id="ARBA00004651"/>
    </source>
</evidence>
<dbReference type="Pfam" id="PF02706">
    <property type="entry name" value="Wzz"/>
    <property type="match status" value="1"/>
</dbReference>
<dbReference type="GO" id="GO:0005886">
    <property type="term" value="C:plasma membrane"/>
    <property type="evidence" value="ECO:0007669"/>
    <property type="project" value="UniProtKB-SubCell"/>
</dbReference>
<protein>
    <submittedName>
        <fullName evidence="8">O-antigen chain length determinant</fullName>
    </submittedName>
</protein>
<proteinExistence type="predicted"/>
<sequence>MIGRSLDNKKLSSFEQCNLSSNKDEIDLIELASIISKSYKIVAFITVIFVFLGVGLTLLSPKNWLSSAIVSLPSERELQSLDSVNSSLLLLNIDANISQDDIFGSFKKNYSSRDLFNKYAENLDVKPVGSVDVSRLITDKNMSDYLENKNSYVLNYKSNSDLGIKDTLAGYISYVNKQVNNEVNYQISFIIDNAKKTATEEYQLALQLAKNEQIVRIQKLEYAASIAKAAGLQKPTHDAFDISGDSNNYPISLGYDALSRELDIERSITDLTTVNIDLLNKKMHLDKIMALKPIYVYFQSFSYLQQPSDPIVQDTKKRILIVILFGFVGLVGAIGFVLVRHYVRERQDALVRLPKE</sequence>
<feature type="domain" description="Polysaccharide chain length determinant N-terminal" evidence="7">
    <location>
        <begin position="24"/>
        <end position="123"/>
    </location>
</feature>
<dbReference type="AlphaFoldDB" id="A0A0T9TL62"/>
<dbReference type="PANTHER" id="PTHR32309">
    <property type="entry name" value="TYROSINE-PROTEIN KINASE"/>
    <property type="match status" value="1"/>
</dbReference>
<evidence type="ECO:0000256" key="3">
    <source>
        <dbReference type="ARBA" id="ARBA00022692"/>
    </source>
</evidence>
<organism evidence="8 9">
    <name type="scientific">Yersinia aleksiciae</name>
    <dbReference type="NCBI Taxonomy" id="263819"/>
    <lineage>
        <taxon>Bacteria</taxon>
        <taxon>Pseudomonadati</taxon>
        <taxon>Pseudomonadota</taxon>
        <taxon>Gammaproteobacteria</taxon>
        <taxon>Enterobacterales</taxon>
        <taxon>Yersiniaceae</taxon>
        <taxon>Yersinia</taxon>
    </lineage>
</organism>
<dbReference type="GO" id="GO:0004713">
    <property type="term" value="F:protein tyrosine kinase activity"/>
    <property type="evidence" value="ECO:0007669"/>
    <property type="project" value="TreeGrafter"/>
</dbReference>
<evidence type="ECO:0000256" key="5">
    <source>
        <dbReference type="ARBA" id="ARBA00023136"/>
    </source>
</evidence>
<accession>A0A0T9TL62</accession>
<dbReference type="InterPro" id="IPR003856">
    <property type="entry name" value="LPS_length_determ_N"/>
</dbReference>
<evidence type="ECO:0000256" key="6">
    <source>
        <dbReference type="SAM" id="Phobius"/>
    </source>
</evidence>
<dbReference type="PANTHER" id="PTHR32309:SF13">
    <property type="entry name" value="FERRIC ENTEROBACTIN TRANSPORT PROTEIN FEPE"/>
    <property type="match status" value="1"/>
</dbReference>
<dbReference type="Gene3D" id="1.10.287.210">
    <property type="match status" value="1"/>
</dbReference>
<gene>
    <name evidence="8" type="primary">cld</name>
    <name evidence="8" type="ORF">ERS008460_01191</name>
</gene>
<keyword evidence="3 6" id="KW-0812">Transmembrane</keyword>
<dbReference type="RefSeq" id="WP_050125655.1">
    <property type="nucleotide sequence ID" value="NZ_CQEM01000004.1"/>
</dbReference>
<dbReference type="InterPro" id="IPR050445">
    <property type="entry name" value="Bact_polysacc_biosynth/exp"/>
</dbReference>
<evidence type="ECO:0000313" key="8">
    <source>
        <dbReference type="EMBL" id="CNK88920.1"/>
    </source>
</evidence>
<comment type="subcellular location">
    <subcellularLocation>
        <location evidence="1">Cell membrane</location>
        <topology evidence="1">Multi-pass membrane protein</topology>
    </subcellularLocation>
</comment>
<dbReference type="Proteomes" id="UP000040088">
    <property type="component" value="Unassembled WGS sequence"/>
</dbReference>
<feature type="transmembrane region" description="Helical" evidence="6">
    <location>
        <begin position="319"/>
        <end position="339"/>
    </location>
</feature>
<dbReference type="SUPFAM" id="SSF160355">
    <property type="entry name" value="Bacterial polysaccharide co-polymerase-like"/>
    <property type="match status" value="1"/>
</dbReference>
<feature type="transmembrane region" description="Helical" evidence="6">
    <location>
        <begin position="41"/>
        <end position="59"/>
    </location>
</feature>
<evidence type="ECO:0000259" key="7">
    <source>
        <dbReference type="Pfam" id="PF02706"/>
    </source>
</evidence>
<evidence type="ECO:0000313" key="9">
    <source>
        <dbReference type="Proteomes" id="UP000040088"/>
    </source>
</evidence>
<name>A0A0T9TL62_YERAE</name>
<dbReference type="EMBL" id="CQEM01000004">
    <property type="protein sequence ID" value="CNK88920.1"/>
    <property type="molecule type" value="Genomic_DNA"/>
</dbReference>
<keyword evidence="4 6" id="KW-1133">Transmembrane helix</keyword>
<keyword evidence="2" id="KW-1003">Cell membrane</keyword>
<keyword evidence="5 6" id="KW-0472">Membrane</keyword>
<reference evidence="9" key="1">
    <citation type="submission" date="2015-03" db="EMBL/GenBank/DDBJ databases">
        <authorList>
            <consortium name="Pathogen Informatics"/>
        </authorList>
    </citation>
    <scope>NUCLEOTIDE SEQUENCE [LARGE SCALE GENOMIC DNA]</scope>
    <source>
        <strain evidence="9">IP27925</strain>
    </source>
</reference>
<evidence type="ECO:0000256" key="4">
    <source>
        <dbReference type="ARBA" id="ARBA00022989"/>
    </source>
</evidence>
<evidence type="ECO:0000256" key="2">
    <source>
        <dbReference type="ARBA" id="ARBA00022475"/>
    </source>
</evidence>